<name>Q47WG5_COLP3</name>
<proteinExistence type="predicted"/>
<dbReference type="HOGENOM" id="CLU_3422815_0_0_6"/>
<dbReference type="AlphaFoldDB" id="Q47WG5"/>
<dbReference type="Proteomes" id="UP000000547">
    <property type="component" value="Chromosome"/>
</dbReference>
<reference evidence="1" key="1">
    <citation type="journal article" date="2005" name="Proc. Natl. Acad. Sci. U.S.A.">
        <title>The psychrophilic lifestyle as revealed by the genome sequence of Colwellia psychrerythraea 34H through genomic and proteomic analyses.</title>
        <authorList>
            <person name="Methe B.A."/>
            <person name="Nelson K.E."/>
            <person name="Deming J.W."/>
            <person name="Momen B."/>
            <person name="Melamud E."/>
            <person name="Zhang X."/>
            <person name="Moult J."/>
            <person name="Madupu R."/>
            <person name="Nelson W.C."/>
            <person name="Dodson R.J."/>
            <person name="Brinkac L.M."/>
            <person name="Daugherty S.C."/>
            <person name="Durkin A.S."/>
            <person name="DeBoy R.T."/>
            <person name="Kolonay J.F."/>
            <person name="Sullivan S.A."/>
            <person name="Zhou L."/>
            <person name="Davidsen T.M."/>
            <person name="Wu M."/>
            <person name="Huston A.L."/>
            <person name="Lewis M."/>
            <person name="Weaver B."/>
            <person name="Weidman J.F."/>
            <person name="Khouri H."/>
            <person name="Utterback T.R."/>
            <person name="Feldblyum T.V."/>
            <person name="Fraser C.M."/>
        </authorList>
    </citation>
    <scope>NUCLEOTIDE SEQUENCE [LARGE SCALE GENOMIC DNA]</scope>
    <source>
        <strain evidence="1">34H</strain>
    </source>
</reference>
<evidence type="ECO:0000313" key="2">
    <source>
        <dbReference type="Proteomes" id="UP000000547"/>
    </source>
</evidence>
<sequence length="23" mass="2658">MTHMTKLIKHIKNNLLLALIVRG</sequence>
<evidence type="ECO:0000313" key="1">
    <source>
        <dbReference type="EMBL" id="AAZ26519.1"/>
    </source>
</evidence>
<dbReference type="EMBL" id="CP000083">
    <property type="protein sequence ID" value="AAZ26519.1"/>
    <property type="molecule type" value="Genomic_DNA"/>
</dbReference>
<dbReference type="STRING" id="167879.CPS_4207"/>
<accession>Q47WG5</accession>
<protein>
    <submittedName>
        <fullName evidence="1">Putative Leu operon leader peptide</fullName>
    </submittedName>
</protein>
<gene>
    <name evidence="1" type="primary">leuL</name>
    <name evidence="1" type="ordered locus">CPS_4207</name>
</gene>
<dbReference type="KEGG" id="cps:CPS_4207"/>
<organism evidence="1 2">
    <name type="scientific">Colwellia psychrerythraea (strain 34H / ATCC BAA-681)</name>
    <name type="common">Vibrio psychroerythus</name>
    <dbReference type="NCBI Taxonomy" id="167879"/>
    <lineage>
        <taxon>Bacteria</taxon>
        <taxon>Pseudomonadati</taxon>
        <taxon>Pseudomonadota</taxon>
        <taxon>Gammaproteobacteria</taxon>
        <taxon>Alteromonadales</taxon>
        <taxon>Colwelliaceae</taxon>
        <taxon>Colwellia</taxon>
    </lineage>
</organism>